<evidence type="ECO:0000313" key="1">
    <source>
        <dbReference type="EMBL" id="VEN61129.1"/>
    </source>
</evidence>
<dbReference type="EMBL" id="CAACVG010012984">
    <property type="protein sequence ID" value="VEN61129.1"/>
    <property type="molecule type" value="Genomic_DNA"/>
</dbReference>
<keyword evidence="2" id="KW-1185">Reference proteome</keyword>
<proteinExistence type="predicted"/>
<reference evidence="1 2" key="1">
    <citation type="submission" date="2019-01" db="EMBL/GenBank/DDBJ databases">
        <authorList>
            <person name="Sayadi A."/>
        </authorList>
    </citation>
    <scope>NUCLEOTIDE SEQUENCE [LARGE SCALE GENOMIC DNA]</scope>
</reference>
<accession>A0A653DMA9</accession>
<sequence length="82" mass="10146">MRYDGKMISSRFVKILTNFIKYKEPMPSMNSFFENITWMRFDTTDLKYVNFNTYFSVQSNPRKYRSIKKILDRYLIKPIKFY</sequence>
<protein>
    <submittedName>
        <fullName evidence="1">Uncharacterized protein</fullName>
    </submittedName>
</protein>
<dbReference type="AlphaFoldDB" id="A0A653DMA9"/>
<dbReference type="OrthoDB" id="6752441at2759"/>
<gene>
    <name evidence="1" type="ORF">CALMAC_LOCUS18612</name>
</gene>
<dbReference type="Proteomes" id="UP000410492">
    <property type="component" value="Unassembled WGS sequence"/>
</dbReference>
<name>A0A653DMA9_CALMS</name>
<dbReference type="Gene3D" id="3.40.50.1820">
    <property type="entry name" value="alpha/beta hydrolase"/>
    <property type="match status" value="1"/>
</dbReference>
<evidence type="ECO:0000313" key="2">
    <source>
        <dbReference type="Proteomes" id="UP000410492"/>
    </source>
</evidence>
<dbReference type="InterPro" id="IPR029058">
    <property type="entry name" value="AB_hydrolase_fold"/>
</dbReference>
<organism evidence="1 2">
    <name type="scientific">Callosobruchus maculatus</name>
    <name type="common">Southern cowpea weevil</name>
    <name type="synonym">Pulse bruchid</name>
    <dbReference type="NCBI Taxonomy" id="64391"/>
    <lineage>
        <taxon>Eukaryota</taxon>
        <taxon>Metazoa</taxon>
        <taxon>Ecdysozoa</taxon>
        <taxon>Arthropoda</taxon>
        <taxon>Hexapoda</taxon>
        <taxon>Insecta</taxon>
        <taxon>Pterygota</taxon>
        <taxon>Neoptera</taxon>
        <taxon>Endopterygota</taxon>
        <taxon>Coleoptera</taxon>
        <taxon>Polyphaga</taxon>
        <taxon>Cucujiformia</taxon>
        <taxon>Chrysomeloidea</taxon>
        <taxon>Chrysomelidae</taxon>
        <taxon>Bruchinae</taxon>
        <taxon>Bruchini</taxon>
        <taxon>Callosobruchus</taxon>
    </lineage>
</organism>